<reference evidence="8 9" key="1">
    <citation type="submission" date="2020-02" db="EMBL/GenBank/DDBJ databases">
        <title>Whole-genome analyses of novel actinobacteria.</title>
        <authorList>
            <person name="Sahin N."/>
            <person name="Gencbay T."/>
        </authorList>
    </citation>
    <scope>NUCLEOTIDE SEQUENCE [LARGE SCALE GENOMIC DNA]</scope>
    <source>
        <strain evidence="8 9">HC44</strain>
    </source>
</reference>
<dbReference type="Pfam" id="PF00069">
    <property type="entry name" value="Pkinase"/>
    <property type="match status" value="1"/>
</dbReference>
<feature type="region of interest" description="Disordered" evidence="6">
    <location>
        <begin position="293"/>
        <end position="320"/>
    </location>
</feature>
<dbReference type="InterPro" id="IPR018391">
    <property type="entry name" value="PQQ_b-propeller_rpt"/>
</dbReference>
<feature type="domain" description="Protein kinase" evidence="7">
    <location>
        <begin position="15"/>
        <end position="271"/>
    </location>
</feature>
<keyword evidence="1" id="KW-0808">Transferase</keyword>
<keyword evidence="3 8" id="KW-0418">Kinase</keyword>
<dbReference type="PANTHER" id="PTHR43289:SF34">
    <property type="entry name" value="SERINE_THREONINE-PROTEIN KINASE YBDM-RELATED"/>
    <property type="match status" value="1"/>
</dbReference>
<dbReference type="InterPro" id="IPR011009">
    <property type="entry name" value="Kinase-like_dom_sf"/>
</dbReference>
<dbReference type="Proteomes" id="UP000472335">
    <property type="component" value="Unassembled WGS sequence"/>
</dbReference>
<dbReference type="Pfam" id="PF13360">
    <property type="entry name" value="PQQ_2"/>
    <property type="match status" value="1"/>
</dbReference>
<dbReference type="EMBL" id="JAAKZY010000180">
    <property type="protein sequence ID" value="NGO13290.1"/>
    <property type="molecule type" value="Genomic_DNA"/>
</dbReference>
<dbReference type="AlphaFoldDB" id="A0A6G4VHK3"/>
<feature type="binding site" evidence="5">
    <location>
        <position position="43"/>
    </location>
    <ligand>
        <name>ATP</name>
        <dbReference type="ChEBI" id="CHEBI:30616"/>
    </ligand>
</feature>
<dbReference type="Gene3D" id="2.130.10.10">
    <property type="entry name" value="YVTN repeat-like/Quinoprotein amine dehydrogenase"/>
    <property type="match status" value="1"/>
</dbReference>
<dbReference type="SMART" id="SM00564">
    <property type="entry name" value="PQQ"/>
    <property type="match status" value="4"/>
</dbReference>
<keyword evidence="9" id="KW-1185">Reference proteome</keyword>
<evidence type="ECO:0000313" key="9">
    <source>
        <dbReference type="Proteomes" id="UP000472335"/>
    </source>
</evidence>
<comment type="caution">
    <text evidence="8">The sequence shown here is derived from an EMBL/GenBank/DDBJ whole genome shotgun (WGS) entry which is preliminary data.</text>
</comment>
<dbReference type="InterPro" id="IPR011047">
    <property type="entry name" value="Quinoprotein_ADH-like_sf"/>
</dbReference>
<dbReference type="InterPro" id="IPR015943">
    <property type="entry name" value="WD40/YVTN_repeat-like_dom_sf"/>
</dbReference>
<keyword evidence="4 5" id="KW-0067">ATP-binding</keyword>
<gene>
    <name evidence="8" type="ORF">G5C60_38265</name>
</gene>
<feature type="region of interest" description="Disordered" evidence="6">
    <location>
        <begin position="394"/>
        <end position="417"/>
    </location>
</feature>
<dbReference type="PROSITE" id="PS00107">
    <property type="entry name" value="PROTEIN_KINASE_ATP"/>
    <property type="match status" value="1"/>
</dbReference>
<evidence type="ECO:0000313" key="8">
    <source>
        <dbReference type="EMBL" id="NGO13290.1"/>
    </source>
</evidence>
<dbReference type="PANTHER" id="PTHR43289">
    <property type="entry name" value="MITOGEN-ACTIVATED PROTEIN KINASE KINASE KINASE 20-RELATED"/>
    <property type="match status" value="1"/>
</dbReference>
<accession>A0A6G4VHK3</accession>
<dbReference type="GO" id="GO:0004674">
    <property type="term" value="F:protein serine/threonine kinase activity"/>
    <property type="evidence" value="ECO:0007669"/>
    <property type="project" value="TreeGrafter"/>
</dbReference>
<evidence type="ECO:0000256" key="1">
    <source>
        <dbReference type="ARBA" id="ARBA00022679"/>
    </source>
</evidence>
<evidence type="ECO:0000256" key="3">
    <source>
        <dbReference type="ARBA" id="ARBA00022777"/>
    </source>
</evidence>
<evidence type="ECO:0000256" key="5">
    <source>
        <dbReference type="PROSITE-ProRule" id="PRU10141"/>
    </source>
</evidence>
<evidence type="ECO:0000256" key="4">
    <source>
        <dbReference type="ARBA" id="ARBA00022840"/>
    </source>
</evidence>
<evidence type="ECO:0000256" key="2">
    <source>
        <dbReference type="ARBA" id="ARBA00022741"/>
    </source>
</evidence>
<evidence type="ECO:0000256" key="6">
    <source>
        <dbReference type="SAM" id="MobiDB-lite"/>
    </source>
</evidence>
<dbReference type="GO" id="GO:0005524">
    <property type="term" value="F:ATP binding"/>
    <property type="evidence" value="ECO:0007669"/>
    <property type="project" value="UniProtKB-UniRule"/>
</dbReference>
<keyword evidence="2 5" id="KW-0547">Nucleotide-binding</keyword>
<organism evidence="8 9">
    <name type="scientific">Streptomyces scabichelini</name>
    <dbReference type="NCBI Taxonomy" id="2711217"/>
    <lineage>
        <taxon>Bacteria</taxon>
        <taxon>Bacillati</taxon>
        <taxon>Actinomycetota</taxon>
        <taxon>Actinomycetes</taxon>
        <taxon>Kitasatosporales</taxon>
        <taxon>Streptomycetaceae</taxon>
        <taxon>Streptomyces</taxon>
    </lineage>
</organism>
<dbReference type="SMART" id="SM00220">
    <property type="entry name" value="S_TKc"/>
    <property type="match status" value="1"/>
</dbReference>
<dbReference type="InterPro" id="IPR000719">
    <property type="entry name" value="Prot_kinase_dom"/>
</dbReference>
<feature type="compositionally biased region" description="Low complexity" evidence="6">
    <location>
        <begin position="406"/>
        <end position="417"/>
    </location>
</feature>
<feature type="compositionally biased region" description="Low complexity" evidence="6">
    <location>
        <begin position="293"/>
        <end position="303"/>
    </location>
</feature>
<dbReference type="SUPFAM" id="SSF50998">
    <property type="entry name" value="Quinoprotein alcohol dehydrogenase-like"/>
    <property type="match status" value="1"/>
</dbReference>
<dbReference type="Gene3D" id="2.40.10.480">
    <property type="match status" value="1"/>
</dbReference>
<evidence type="ECO:0000259" key="7">
    <source>
        <dbReference type="PROSITE" id="PS50011"/>
    </source>
</evidence>
<dbReference type="InterPro" id="IPR017441">
    <property type="entry name" value="Protein_kinase_ATP_BS"/>
</dbReference>
<dbReference type="InterPro" id="IPR008271">
    <property type="entry name" value="Ser/Thr_kinase_AS"/>
</dbReference>
<dbReference type="SUPFAM" id="SSF56112">
    <property type="entry name" value="Protein kinase-like (PK-like)"/>
    <property type="match status" value="1"/>
</dbReference>
<sequence length="767" mass="79634">MQALRETDPRRIGPYAVLGRLGAGGMGEVYLAESGTGLRLAVKVVRAEHAEDRTFRARFRQEVRAAQTVGGAGTYTARVVDADTEGERPWMATEFVDGPNLRDAVLDHGPLPEGAVRVLAAALCEALAAIHAQGMVHRDLKPSNILLAADGPRVIDFGIVRALEATALTRTGTVVGSVGYVSPEQIRNNGQVGPPSDMFSLGAVLAYAAAGREPFGEGKDAVILMRIMTRDFDLSGVPEAVRQLVEPCLREDPGERPTPGEMISAVGHTARSLSASVGPGWFTAAGAAAAARSEAARGPAAEPAEGDQRWLPERDSGERESRVEYVAPVTLPNAAALPEAAPVTFPDVPAYAPDVPAAPSRRRLLRGLGAGALVAAGAGTGGWLWLRDRDGGDAGAGGTRGGAVGEGSEPAASAAATSPAVVTWQQATFGLGGKHGPCVGVAPDGIQVYIGGRTGKLYSGLLDGVGVLDTDVLGGPVLPPLVVGDRAYCLLDEGSTVDLCAVDSVVRGPQWRRRGIEKGCGVFPVAAGDLVLVTTGTSRDKGTVRAYRANGSVAWETRTPGTPTSEPMVADGVVYVGTFADVVAALDAKNGKLLWTAEAGTDPGRPELVGETLVVGCWDRQSVRGISVKGDVLWSAENEDVGVYTGGGGLGTHMPFTAFEGMALTTNNRQLVAVDPKDGSTAWTFRGDGEVRTAGAPAVYGLMAYVCLDETLYVVDWKGQEQRAVSLAGMEAGTTHWPVVHAQSPVYTKTLVYVGTPDGIVALDLSA</sequence>
<feature type="compositionally biased region" description="Gly residues" evidence="6">
    <location>
        <begin position="394"/>
        <end position="405"/>
    </location>
</feature>
<dbReference type="Gene3D" id="1.10.510.10">
    <property type="entry name" value="Transferase(Phosphotransferase) domain 1"/>
    <property type="match status" value="1"/>
</dbReference>
<protein>
    <submittedName>
        <fullName evidence="8">Protein kinase</fullName>
    </submittedName>
</protein>
<dbReference type="PROSITE" id="PS00108">
    <property type="entry name" value="PROTEIN_KINASE_ST"/>
    <property type="match status" value="1"/>
</dbReference>
<name>A0A6G4VHK3_9ACTN</name>
<dbReference type="InterPro" id="IPR002372">
    <property type="entry name" value="PQQ_rpt_dom"/>
</dbReference>
<dbReference type="Gene3D" id="3.30.200.20">
    <property type="entry name" value="Phosphorylase Kinase, domain 1"/>
    <property type="match status" value="1"/>
</dbReference>
<feature type="compositionally biased region" description="Basic and acidic residues" evidence="6">
    <location>
        <begin position="306"/>
        <end position="320"/>
    </location>
</feature>
<dbReference type="PROSITE" id="PS50011">
    <property type="entry name" value="PROTEIN_KINASE_DOM"/>
    <property type="match status" value="1"/>
</dbReference>
<proteinExistence type="predicted"/>
<dbReference type="CDD" id="cd14014">
    <property type="entry name" value="STKc_PknB_like"/>
    <property type="match status" value="1"/>
</dbReference>